<reference evidence="1" key="1">
    <citation type="submission" date="2016-01" db="EMBL/GenBank/DDBJ databases">
        <authorList>
            <person name="Peeters C."/>
        </authorList>
    </citation>
    <scope>NUCLEOTIDE SEQUENCE</scope>
    <source>
        <strain evidence="1">LMG 29322</strain>
    </source>
</reference>
<organism evidence="1 2">
    <name type="scientific">Caballeronia hypogeia</name>
    <dbReference type="NCBI Taxonomy" id="1777140"/>
    <lineage>
        <taxon>Bacteria</taxon>
        <taxon>Pseudomonadati</taxon>
        <taxon>Pseudomonadota</taxon>
        <taxon>Betaproteobacteria</taxon>
        <taxon>Burkholderiales</taxon>
        <taxon>Burkholderiaceae</taxon>
        <taxon>Caballeronia</taxon>
    </lineage>
</organism>
<name>A0A158A3V4_9BURK</name>
<sequence>MDAVEQFELAHGIYPVAFDRRWHCGVHLAPNMHGDEANVYAIADGEVVAYRVCQNAIDAGHIEFEHMEKQLRSIVRSNALAVGINLMRDFAVFARPIENRG</sequence>
<proteinExistence type="predicted"/>
<accession>A0A158A3V4</accession>
<dbReference type="EMBL" id="FCOA02000004">
    <property type="protein sequence ID" value="SAK52316.1"/>
    <property type="molecule type" value="Genomic_DNA"/>
</dbReference>
<keyword evidence="2" id="KW-1185">Reference proteome</keyword>
<protein>
    <submittedName>
        <fullName evidence="1">Uncharacterized protein</fullName>
    </submittedName>
</protein>
<dbReference type="AlphaFoldDB" id="A0A158A3V4"/>
<evidence type="ECO:0000313" key="1">
    <source>
        <dbReference type="EMBL" id="SAK52316.1"/>
    </source>
</evidence>
<comment type="caution">
    <text evidence="1">The sequence shown here is derived from an EMBL/GenBank/DDBJ whole genome shotgun (WGS) entry which is preliminary data.</text>
</comment>
<gene>
    <name evidence="1" type="ORF">AWB79_01865</name>
</gene>
<evidence type="ECO:0000313" key="2">
    <source>
        <dbReference type="Proteomes" id="UP000054851"/>
    </source>
</evidence>
<dbReference type="Proteomes" id="UP000054851">
    <property type="component" value="Unassembled WGS sequence"/>
</dbReference>